<dbReference type="RefSeq" id="WP_045806837.1">
    <property type="nucleotide sequence ID" value="NZ_JZCR01000006.1"/>
</dbReference>
<proteinExistence type="predicted"/>
<reference evidence="1 3" key="1">
    <citation type="submission" date="2015-03" db="EMBL/GenBank/DDBJ databases">
        <authorList>
            <person name="Zheng J."/>
            <person name="Ganezle M."/>
        </authorList>
    </citation>
    <scope>NUCLEOTIDE SEQUENCE [LARGE SCALE GENOMIC DNA]</scope>
    <source>
        <strain evidence="1 3">LP38</strain>
    </source>
</reference>
<comment type="caution">
    <text evidence="1">The sequence shown here is derived from an EMBL/GenBank/DDBJ whole genome shotgun (WGS) entry which is preliminary data.</text>
</comment>
<dbReference type="PATRIC" id="fig|216463.3.peg.2620"/>
<evidence type="ECO:0000313" key="3">
    <source>
        <dbReference type="Proteomes" id="UP000033491"/>
    </source>
</evidence>
<dbReference type="OrthoDB" id="9897289at2"/>
<evidence type="ECO:0000313" key="2">
    <source>
        <dbReference type="EMBL" id="KJW13614.1"/>
    </source>
</evidence>
<dbReference type="EMBL" id="JZCR01000014">
    <property type="protein sequence ID" value="KJW12839.1"/>
    <property type="molecule type" value="Genomic_DNA"/>
</dbReference>
<organism evidence="1 3">
    <name type="scientific">Levilactobacillus spicheri</name>
    <dbReference type="NCBI Taxonomy" id="216463"/>
    <lineage>
        <taxon>Bacteria</taxon>
        <taxon>Bacillati</taxon>
        <taxon>Bacillota</taxon>
        <taxon>Bacilli</taxon>
        <taxon>Lactobacillales</taxon>
        <taxon>Lactobacillaceae</taxon>
        <taxon>Levilactobacillus</taxon>
    </lineage>
</organism>
<accession>A0A0F3RTC0</accession>
<dbReference type="EMBL" id="JZCR01000006">
    <property type="protein sequence ID" value="KJW13614.1"/>
    <property type="molecule type" value="Genomic_DNA"/>
</dbReference>
<dbReference type="Proteomes" id="UP000033491">
    <property type="component" value="Unassembled WGS sequence"/>
</dbReference>
<evidence type="ECO:0000313" key="1">
    <source>
        <dbReference type="EMBL" id="KJW12839.1"/>
    </source>
</evidence>
<dbReference type="AlphaFoldDB" id="A0A0F3RTC0"/>
<sequence length="65" mass="7425">MENKKSSTENWPSENSTVQNVELVTVIQVDSVIGTGTNKRPMRMLRQFFSKDGELLAQHDMKDDL</sequence>
<dbReference type="STRING" id="216463.VC81_03935"/>
<gene>
    <name evidence="2" type="ORF">VC81_03935</name>
    <name evidence="1" type="ORF">VC81_06175</name>
</gene>
<name>A0A0F3RTC0_9LACO</name>
<protein>
    <submittedName>
        <fullName evidence="1">Uncharacterized protein</fullName>
    </submittedName>
</protein>